<comment type="pathway">
    <text evidence="4">Nitrogen metabolism; nitrate reduction (assimilation).</text>
</comment>
<keyword evidence="7" id="KW-0285">Flavoprotein</keyword>
<evidence type="ECO:0000256" key="3">
    <source>
        <dbReference type="ARBA" id="ARBA00001974"/>
    </source>
</evidence>
<dbReference type="SUPFAM" id="SSF56014">
    <property type="entry name" value="Nitrite and sulphite reductase 4Fe-4S domain-like"/>
    <property type="match status" value="1"/>
</dbReference>
<comment type="caution">
    <text evidence="16">The sequence shown here is derived from an EMBL/GenBank/DDBJ whole genome shotgun (WGS) entry which is preliminary data.</text>
</comment>
<dbReference type="EMBL" id="JAUSUA010000001">
    <property type="protein sequence ID" value="MDQ0205698.1"/>
    <property type="molecule type" value="Genomic_DNA"/>
</dbReference>
<evidence type="ECO:0000256" key="11">
    <source>
        <dbReference type="ARBA" id="ARBA00023004"/>
    </source>
</evidence>
<dbReference type="GO" id="GO:0106316">
    <property type="term" value="F:nitrite reductase (NADH) activity"/>
    <property type="evidence" value="ECO:0007669"/>
    <property type="project" value="UniProtKB-EC"/>
</dbReference>
<keyword evidence="10 16" id="KW-0560">Oxidoreductase</keyword>
<dbReference type="InterPro" id="IPR041575">
    <property type="entry name" value="Rubredoxin_C"/>
</dbReference>
<comment type="cofactor">
    <cofactor evidence="3">
        <name>FAD</name>
        <dbReference type="ChEBI" id="CHEBI:57692"/>
    </cofactor>
</comment>
<evidence type="ECO:0000256" key="4">
    <source>
        <dbReference type="ARBA" id="ARBA00005096"/>
    </source>
</evidence>
<dbReference type="PRINTS" id="PR00411">
    <property type="entry name" value="PNDRDTASEI"/>
</dbReference>
<evidence type="ECO:0000259" key="14">
    <source>
        <dbReference type="Pfam" id="PF07992"/>
    </source>
</evidence>
<dbReference type="InterPro" id="IPR023753">
    <property type="entry name" value="FAD/NAD-binding_dom"/>
</dbReference>
<evidence type="ECO:0000313" key="16">
    <source>
        <dbReference type="EMBL" id="MDQ0205698.1"/>
    </source>
</evidence>
<dbReference type="Pfam" id="PF04324">
    <property type="entry name" value="Fer2_BFD"/>
    <property type="match status" value="1"/>
</dbReference>
<name>A0ABT9YCX8_9BACI</name>
<reference evidence="16 17" key="1">
    <citation type="submission" date="2023-07" db="EMBL/GenBank/DDBJ databases">
        <title>Genomic Encyclopedia of Type Strains, Phase IV (KMG-IV): sequencing the most valuable type-strain genomes for metagenomic binning, comparative biology and taxonomic classification.</title>
        <authorList>
            <person name="Goeker M."/>
        </authorList>
    </citation>
    <scope>NUCLEOTIDE SEQUENCE [LARGE SCALE GENOMIC DNA]</scope>
    <source>
        <strain evidence="16 17">DSM 19154</strain>
    </source>
</reference>
<dbReference type="InterPro" id="IPR041854">
    <property type="entry name" value="BFD-like_2Fe2S-bd_dom_sf"/>
</dbReference>
<dbReference type="InterPro" id="IPR007419">
    <property type="entry name" value="BFD-like_2Fe2S-bd_dom"/>
</dbReference>
<keyword evidence="17" id="KW-1185">Reference proteome</keyword>
<dbReference type="Gene3D" id="3.30.413.10">
    <property type="entry name" value="Sulfite Reductase Hemoprotein, domain 1"/>
    <property type="match status" value="1"/>
</dbReference>
<evidence type="ECO:0000256" key="2">
    <source>
        <dbReference type="ARBA" id="ARBA00001966"/>
    </source>
</evidence>
<evidence type="ECO:0000313" key="17">
    <source>
        <dbReference type="Proteomes" id="UP001225034"/>
    </source>
</evidence>
<dbReference type="CDD" id="cd19944">
    <property type="entry name" value="NirB_Fer2_BFD-like_2"/>
    <property type="match status" value="1"/>
</dbReference>
<evidence type="ECO:0000256" key="8">
    <source>
        <dbReference type="ARBA" id="ARBA00022723"/>
    </source>
</evidence>
<dbReference type="NCBIfam" id="TIGR02374">
    <property type="entry name" value="nitri_red_nirB"/>
    <property type="match status" value="1"/>
</dbReference>
<dbReference type="EC" id="1.7.1.15" evidence="16"/>
<keyword evidence="8" id="KW-0479">Metal-binding</keyword>
<accession>A0ABT9YCX8</accession>
<evidence type="ECO:0000259" key="13">
    <source>
        <dbReference type="Pfam" id="PF04324"/>
    </source>
</evidence>
<dbReference type="Gene3D" id="1.10.10.1100">
    <property type="entry name" value="BFD-like [2Fe-2S]-binding domain"/>
    <property type="match status" value="1"/>
</dbReference>
<dbReference type="Gene3D" id="3.50.50.60">
    <property type="entry name" value="FAD/NAD(P)-binding domain"/>
    <property type="match status" value="2"/>
</dbReference>
<dbReference type="RefSeq" id="WP_306979563.1">
    <property type="nucleotide sequence ID" value="NZ_JAUSUA010000001.1"/>
</dbReference>
<feature type="domain" description="NADH-rubredoxin oxidoreductase C-terminal" evidence="15">
    <location>
        <begin position="321"/>
        <end position="388"/>
    </location>
</feature>
<organism evidence="16 17">
    <name type="scientific">Alkalicoccobacillus murimartini</name>
    <dbReference type="NCBI Taxonomy" id="171685"/>
    <lineage>
        <taxon>Bacteria</taxon>
        <taxon>Bacillati</taxon>
        <taxon>Bacillota</taxon>
        <taxon>Bacilli</taxon>
        <taxon>Bacillales</taxon>
        <taxon>Bacillaceae</taxon>
        <taxon>Alkalicoccobacillus</taxon>
    </lineage>
</organism>
<gene>
    <name evidence="16" type="ORF">J2S05_000472</name>
</gene>
<evidence type="ECO:0000256" key="9">
    <source>
        <dbReference type="ARBA" id="ARBA00022827"/>
    </source>
</evidence>
<sequence>MSLQKKRQQLVWIGNGMAGMRSVEEVIALCPDSFDLTIIGEEPVRSYNRILLSSVLQGDESLDRIYTQSDEWFKEHHITVHTGVKVEWIDTNKKRIKTNTDVYIPYDKVIIATGSTPFILPVLGIEKEGVTAFRTIEECKELLTTASSYTKAVVIGGGLLGLEAAKGLIHLGMKVDVVHRSSCIMERQLDEPAAKLLQKELESQGMNFHLGKETSELIGDHRVKKVLFSDGTSVEADIVVMSAGVRPNCELAIKSGIMTNRGILVDDRLRTSVNDVYAVGECVEHRGTVYGMVKPLYEQSKVLAQELCGIEGLQFRGTILATQLKIAGVDLFSIGDITTNETSKAISVMDELNGHYRKLIFEADRLSGAILYGNTLDRSKLQDLVVKQTDLTDEEKQQLLISQGSQTGQIGEMPASQLICQCNAVTKADIIKAVQVENLESVEEIKSCTKAASSCGGCKPIVSDLLAYIQSDEFEEVVEAPLSLCSCTNLTEAEAIESIYEKELSSLSMIFNELLWDTSEGCEVCRETLSYYLGMMHPNYHLKQHIQHNAMKQSDGLYAVLVGWGDTHTQAERFSDVSQLLKQYTHVSVHPTSHDKLQVSGIRKQELTSVWNQLKLPEITFSGSRLWIRSQTDMSQCGCIQDVARELSLKLHERFQFLQMPAETVLTIHACSHGKFDGDLLLIQTAVGWEVYIGGQEDTQLFYVMPSQLELMEAVSVLLQYYRQTASYREVMVSWLNRIGMVHVREVVFDAGCRNDLLHELDETRRRNAETFQLDQKEPV</sequence>
<dbReference type="Pfam" id="PF07992">
    <property type="entry name" value="Pyr_redox_2"/>
    <property type="match status" value="1"/>
</dbReference>
<dbReference type="Pfam" id="PF18267">
    <property type="entry name" value="Rubredoxin_C"/>
    <property type="match status" value="1"/>
</dbReference>
<evidence type="ECO:0000256" key="10">
    <source>
        <dbReference type="ARBA" id="ARBA00023002"/>
    </source>
</evidence>
<evidence type="ECO:0000256" key="12">
    <source>
        <dbReference type="ARBA" id="ARBA00023014"/>
    </source>
</evidence>
<dbReference type="SUPFAM" id="SSF51905">
    <property type="entry name" value="FAD/NAD(P)-binding domain"/>
    <property type="match status" value="2"/>
</dbReference>
<dbReference type="InterPro" id="IPR012744">
    <property type="entry name" value="Nitri_red_NirB"/>
</dbReference>
<feature type="domain" description="BFD-like [2Fe-2S]-binding" evidence="13">
    <location>
        <begin position="418"/>
        <end position="467"/>
    </location>
</feature>
<dbReference type="InterPro" id="IPR045854">
    <property type="entry name" value="NO2/SO3_Rdtase_4Fe4S_sf"/>
</dbReference>
<dbReference type="InterPro" id="IPR052034">
    <property type="entry name" value="NasD-like"/>
</dbReference>
<dbReference type="PANTHER" id="PTHR43809:SF1">
    <property type="entry name" value="NITRITE REDUCTASE (NADH) LARGE SUBUNIT"/>
    <property type="match status" value="1"/>
</dbReference>
<evidence type="ECO:0000259" key="15">
    <source>
        <dbReference type="Pfam" id="PF18267"/>
    </source>
</evidence>
<dbReference type="Gene3D" id="3.30.390.30">
    <property type="match status" value="1"/>
</dbReference>
<keyword evidence="6" id="KW-0349">Heme</keyword>
<dbReference type="InterPro" id="IPR036188">
    <property type="entry name" value="FAD/NAD-bd_sf"/>
</dbReference>
<comment type="cofactor">
    <cofactor evidence="1">
        <name>siroheme</name>
        <dbReference type="ChEBI" id="CHEBI:60052"/>
    </cofactor>
</comment>
<dbReference type="CDD" id="cd19943">
    <property type="entry name" value="NirB_Fer2_BFD-like_1"/>
    <property type="match status" value="1"/>
</dbReference>
<comment type="cofactor">
    <cofactor evidence="2">
        <name>[4Fe-4S] cluster</name>
        <dbReference type="ChEBI" id="CHEBI:49883"/>
    </cofactor>
</comment>
<keyword evidence="11" id="KW-0408">Iron</keyword>
<keyword evidence="9" id="KW-0274">FAD</keyword>
<keyword evidence="12" id="KW-0411">Iron-sulfur</keyword>
<dbReference type="Proteomes" id="UP001225034">
    <property type="component" value="Unassembled WGS sequence"/>
</dbReference>
<evidence type="ECO:0000256" key="5">
    <source>
        <dbReference type="ARBA" id="ARBA00010429"/>
    </source>
</evidence>
<evidence type="ECO:0000256" key="6">
    <source>
        <dbReference type="ARBA" id="ARBA00022617"/>
    </source>
</evidence>
<feature type="domain" description="FAD/NAD(P)-binding" evidence="14">
    <location>
        <begin position="10"/>
        <end position="285"/>
    </location>
</feature>
<dbReference type="InterPro" id="IPR016156">
    <property type="entry name" value="FAD/NAD-linked_Rdtase_dimer_sf"/>
</dbReference>
<comment type="similarity">
    <text evidence="5">Belongs to the nitrite and sulfite reductase 4Fe-4S domain family.</text>
</comment>
<evidence type="ECO:0000256" key="7">
    <source>
        <dbReference type="ARBA" id="ARBA00022630"/>
    </source>
</evidence>
<dbReference type="PRINTS" id="PR00368">
    <property type="entry name" value="FADPNR"/>
</dbReference>
<proteinExistence type="inferred from homology"/>
<evidence type="ECO:0000256" key="1">
    <source>
        <dbReference type="ARBA" id="ARBA00001929"/>
    </source>
</evidence>
<dbReference type="PANTHER" id="PTHR43809">
    <property type="entry name" value="NITRITE REDUCTASE (NADH) LARGE SUBUNIT"/>
    <property type="match status" value="1"/>
</dbReference>
<protein>
    <submittedName>
        <fullName evidence="16">Nitrite reductase (NADH) large subunit</fullName>
        <ecNumber evidence="16">1.7.1.15</ecNumber>
    </submittedName>
</protein>